<dbReference type="InterPro" id="IPR010057">
    <property type="entry name" value="Transcription_activator_Rgg_C"/>
</dbReference>
<dbReference type="GO" id="GO:0003677">
    <property type="term" value="F:DNA binding"/>
    <property type="evidence" value="ECO:0007669"/>
    <property type="project" value="InterPro"/>
</dbReference>
<evidence type="ECO:0000313" key="2">
    <source>
        <dbReference type="EMBL" id="PLW59993.2"/>
    </source>
</evidence>
<dbReference type="InterPro" id="IPR001387">
    <property type="entry name" value="Cro/C1-type_HTH"/>
</dbReference>
<dbReference type="EMBL" id="PKRZ01000001">
    <property type="protein sequence ID" value="PLW59993.2"/>
    <property type="molecule type" value="Genomic_DNA"/>
</dbReference>
<accession>A0A2N5WCN0</accession>
<dbReference type="PANTHER" id="PTHR37038:SF12">
    <property type="entry name" value="TRANSCRIPTIONAL REGULATOR"/>
    <property type="match status" value="1"/>
</dbReference>
<name>A0A2N5WCN0_LACLL</name>
<dbReference type="InterPro" id="IPR011990">
    <property type="entry name" value="TPR-like_helical_dom_sf"/>
</dbReference>
<feature type="domain" description="HTH-type transcriptional regulator Rgg C-terminal" evidence="1">
    <location>
        <begin position="111"/>
        <end position="274"/>
    </location>
</feature>
<evidence type="ECO:0000313" key="3">
    <source>
        <dbReference type="Proteomes" id="UP000234865"/>
    </source>
</evidence>
<dbReference type="NCBIfam" id="TIGR01716">
    <property type="entry name" value="RGG_Cterm"/>
    <property type="match status" value="1"/>
</dbReference>
<reference evidence="3" key="1">
    <citation type="submission" date="2016-08" db="EMBL/GenBank/DDBJ databases">
        <title>Comparative genomics of Lactococcus lactis strain WFLU12 isolated from the gastrointestinal tract of wild olive flounder (Paralichythys olivaceus).</title>
        <authorList>
            <person name="Nguyen T.L."/>
            <person name="Kim D.-H."/>
        </authorList>
    </citation>
    <scope>NUCLEOTIDE SEQUENCE [LARGE SCALE GENOMIC DNA]</scope>
    <source>
        <strain evidence="3">WFLU12</strain>
    </source>
</reference>
<gene>
    <name evidence="2" type="primary">rgg_3</name>
    <name evidence="2" type="ORF">CYU10_000907</name>
</gene>
<dbReference type="InterPro" id="IPR010982">
    <property type="entry name" value="Lambda_DNA-bd_dom_sf"/>
</dbReference>
<dbReference type="PANTHER" id="PTHR37038">
    <property type="entry name" value="TRANSCRIPTIONAL REGULATOR-RELATED"/>
    <property type="match status" value="1"/>
</dbReference>
<sequence length="291" mass="34706">MTKGNEMEKKLKIGKIIAFIRETKHLKLKEMTGGDFSESQLAKFEKGETEITVGKLFTVLENSNVYLDEFQNLYNDYEQSDEYNFRHKLAVAYAQKNIEKIIEIHNFWKEKSQQNPENKYYKINETVVKTNLVMVQNAEDIKKDNDLLMNYLESVSEWGRYELWVFGNCLRHFDDNALKYYGMQILGKANYYHSIHLNQQIVIRTFLNLIDTWLRRENLIQAFKYINHLKEIGISINFFYEKILFEYHKAHYTVLQKQNGAIEEMKKHAQTLADYGFPLEAKFLFEEIEKL</sequence>
<dbReference type="AlphaFoldDB" id="A0A2N5WCN0"/>
<dbReference type="Proteomes" id="UP000234865">
    <property type="component" value="Unassembled WGS sequence"/>
</dbReference>
<protein>
    <submittedName>
        <fullName evidence="2">HTH-type transcriptional regulator rgg</fullName>
    </submittedName>
</protein>
<dbReference type="InterPro" id="IPR053163">
    <property type="entry name" value="HTH-type_regulator_Rgg"/>
</dbReference>
<dbReference type="Gene3D" id="1.25.40.10">
    <property type="entry name" value="Tetratricopeptide repeat domain"/>
    <property type="match status" value="1"/>
</dbReference>
<dbReference type="CDD" id="cd00093">
    <property type="entry name" value="HTH_XRE"/>
    <property type="match status" value="1"/>
</dbReference>
<evidence type="ECO:0000259" key="1">
    <source>
        <dbReference type="Pfam" id="PF21259"/>
    </source>
</evidence>
<proteinExistence type="predicted"/>
<dbReference type="Pfam" id="PF21259">
    <property type="entry name" value="Rgg_C"/>
    <property type="match status" value="1"/>
</dbReference>
<organism evidence="2 3">
    <name type="scientific">Lactococcus lactis subsp. lactis</name>
    <name type="common">Streptococcus lactis</name>
    <dbReference type="NCBI Taxonomy" id="1360"/>
    <lineage>
        <taxon>Bacteria</taxon>
        <taxon>Bacillati</taxon>
        <taxon>Bacillota</taxon>
        <taxon>Bacilli</taxon>
        <taxon>Lactobacillales</taxon>
        <taxon>Streptococcaceae</taxon>
        <taxon>Lactococcus</taxon>
    </lineage>
</organism>
<dbReference type="SUPFAM" id="SSF47413">
    <property type="entry name" value="lambda repressor-like DNA-binding domains"/>
    <property type="match status" value="1"/>
</dbReference>
<comment type="caution">
    <text evidence="2">The sequence shown here is derived from an EMBL/GenBank/DDBJ whole genome shotgun (WGS) entry which is preliminary data.</text>
</comment>